<dbReference type="InterPro" id="IPR008969">
    <property type="entry name" value="CarboxyPept-like_regulatory"/>
</dbReference>
<evidence type="ECO:0000256" key="4">
    <source>
        <dbReference type="ARBA" id="ARBA00022692"/>
    </source>
</evidence>
<dbReference type="NCBIfam" id="TIGR04056">
    <property type="entry name" value="OMP_RagA_SusC"/>
    <property type="match status" value="1"/>
</dbReference>
<dbReference type="Pfam" id="PF13715">
    <property type="entry name" value="CarbopepD_reg_2"/>
    <property type="match status" value="1"/>
</dbReference>
<dbReference type="Gene3D" id="2.170.130.10">
    <property type="entry name" value="TonB-dependent receptor, plug domain"/>
    <property type="match status" value="1"/>
</dbReference>
<dbReference type="Proteomes" id="UP000660024">
    <property type="component" value="Unassembled WGS sequence"/>
</dbReference>
<dbReference type="RefSeq" id="WP_200585633.1">
    <property type="nucleotide sequence ID" value="NZ_JAEHFY010000009.1"/>
</dbReference>
<feature type="domain" description="TonB-dependent receptor plug" evidence="8">
    <location>
        <begin position="141"/>
        <end position="246"/>
    </location>
</feature>
<keyword evidence="2 7" id="KW-0813">Transport</keyword>
<organism evidence="9 10">
    <name type="scientific">Pedobacter segetis</name>
    <dbReference type="NCBI Taxonomy" id="2793069"/>
    <lineage>
        <taxon>Bacteria</taxon>
        <taxon>Pseudomonadati</taxon>
        <taxon>Bacteroidota</taxon>
        <taxon>Sphingobacteriia</taxon>
        <taxon>Sphingobacteriales</taxon>
        <taxon>Sphingobacteriaceae</taxon>
        <taxon>Pedobacter</taxon>
    </lineage>
</organism>
<evidence type="ECO:0000256" key="3">
    <source>
        <dbReference type="ARBA" id="ARBA00022452"/>
    </source>
</evidence>
<evidence type="ECO:0000256" key="6">
    <source>
        <dbReference type="ARBA" id="ARBA00023237"/>
    </source>
</evidence>
<keyword evidence="6 7" id="KW-0998">Cell outer membrane</keyword>
<keyword evidence="10" id="KW-1185">Reference proteome</keyword>
<dbReference type="SUPFAM" id="SSF49464">
    <property type="entry name" value="Carboxypeptidase regulatory domain-like"/>
    <property type="match status" value="1"/>
</dbReference>
<dbReference type="Pfam" id="PF07715">
    <property type="entry name" value="Plug"/>
    <property type="match status" value="1"/>
</dbReference>
<evidence type="ECO:0000313" key="9">
    <source>
        <dbReference type="EMBL" id="MBK0382852.1"/>
    </source>
</evidence>
<sequence length="1034" mass="115346">MLKLKYKNILLFIGMLAVLSLTVDKGYAQKGGKHKEKAQKSKKIKEVSIKAKVVDEKGKPIEGAIILVGEGLLKTTTDQNGIFEVKSPTNATIIIQSLGYGKVTLDLKNSSIPNEIVLSKKLMYASESDLVELPLNLTMNKRELVGAISKIDGEELSKYPDLSLSNTLQGKLMGLFVESTSSGLGNNSSNLYVRGLNRSGGDEALTLVDGIERPLNFINPDEIQSVEVIKDPSSKILYGPRAANGIVLITTKRGLPNTKVLKVSADFGMSTGTRLPKYLDSYQYAQLYNEARQNDGFTPFYSDSTLLGYKNSTGPYDLKYPNVDYYNYFLFKSTPIKRVNIDYSGGTDKSDYSLILGYTGAQGFEKIGKTPTQDRINIRGNLDFNISPNFNAFVDASGIVERRLWSGFNQDQVFNVLSTYRPNEFPLYIDDPNLLSQSTPIGLAYVPPLGGSFLRPTNLAGELIYGGNTQHNYFYGQTNFGLDFNLQKIVKGFTFKTVLNFDNYQFFQSGRNLVPVTYASQQTVNNLGEKVTEYIPLQKRITADYDVRQGQDISRNFGFNATLGYHHQFDNSELKGNLTQFYYKYENQGSYQAIENSNSVLSLNYGIKNKIYLNGSLALMGSNKFTGSNKFELFPAAGFAWVLSDEGFLKNSKTINYLKFKADFGILGYDRATDFYLFQSRWFNNGSVNSGDSNNAYSTSRTSINIIGNPDLNWEKSREINIGFEGVTAKNKLSFEFNYFNNLRYDIIINPVYAYSSLAGGLYPRLNLGKTSNQGVEGQLNWQNHLGKIDLTLGGNFTYSRNKIERNADVFNLDPSLNTIGQPSDVIFGYVSKGLFKTASEVSAAPFQTMGPYGVGDLQYADLNGDNVIDSRDRKVIGNYFPRAAIGMNVNLKYKNFGLYVLSTSEIGVDNLLNNSYYRNNGEGKYSVLALDRYHPINNPNGNYPELTTLSGANNNVNSTFWVQNANFFRLKNVELSYSVDKGSSTLKNYTFYLRGTNLFVLSKNKELDPEVINAGVTNYPIYRTITLGASVKF</sequence>
<dbReference type="SUPFAM" id="SSF56935">
    <property type="entry name" value="Porins"/>
    <property type="match status" value="1"/>
</dbReference>
<comment type="caution">
    <text evidence="9">The sequence shown here is derived from an EMBL/GenBank/DDBJ whole genome shotgun (WGS) entry which is preliminary data.</text>
</comment>
<protein>
    <submittedName>
        <fullName evidence="9">SusC/RagA family TonB-linked outer membrane protein</fullName>
    </submittedName>
</protein>
<keyword evidence="4 7" id="KW-0812">Transmembrane</keyword>
<comment type="subcellular location">
    <subcellularLocation>
        <location evidence="1 7">Cell outer membrane</location>
        <topology evidence="1 7">Multi-pass membrane protein</topology>
    </subcellularLocation>
</comment>
<evidence type="ECO:0000313" key="10">
    <source>
        <dbReference type="Proteomes" id="UP000660024"/>
    </source>
</evidence>
<dbReference type="InterPro" id="IPR023996">
    <property type="entry name" value="TonB-dep_OMP_SusC/RagA"/>
</dbReference>
<dbReference type="InterPro" id="IPR012910">
    <property type="entry name" value="Plug_dom"/>
</dbReference>
<gene>
    <name evidence="9" type="ORF">I5M32_07755</name>
</gene>
<keyword evidence="5 7" id="KW-0472">Membrane</keyword>
<keyword evidence="3 7" id="KW-1134">Transmembrane beta strand</keyword>
<evidence type="ECO:0000256" key="2">
    <source>
        <dbReference type="ARBA" id="ARBA00022448"/>
    </source>
</evidence>
<proteinExistence type="inferred from homology"/>
<evidence type="ECO:0000256" key="7">
    <source>
        <dbReference type="PROSITE-ProRule" id="PRU01360"/>
    </source>
</evidence>
<evidence type="ECO:0000256" key="1">
    <source>
        <dbReference type="ARBA" id="ARBA00004571"/>
    </source>
</evidence>
<evidence type="ECO:0000259" key="8">
    <source>
        <dbReference type="Pfam" id="PF07715"/>
    </source>
</evidence>
<name>A0ABS1BIY4_9SPHI</name>
<dbReference type="InterPro" id="IPR037066">
    <property type="entry name" value="Plug_dom_sf"/>
</dbReference>
<dbReference type="PROSITE" id="PS52016">
    <property type="entry name" value="TONB_DEPENDENT_REC_3"/>
    <property type="match status" value="1"/>
</dbReference>
<dbReference type="EMBL" id="JAEHFY010000009">
    <property type="protein sequence ID" value="MBK0382852.1"/>
    <property type="molecule type" value="Genomic_DNA"/>
</dbReference>
<accession>A0ABS1BIY4</accession>
<dbReference type="InterPro" id="IPR036942">
    <property type="entry name" value="Beta-barrel_TonB_sf"/>
</dbReference>
<comment type="similarity">
    <text evidence="7">Belongs to the TonB-dependent receptor family.</text>
</comment>
<dbReference type="InterPro" id="IPR039426">
    <property type="entry name" value="TonB-dep_rcpt-like"/>
</dbReference>
<evidence type="ECO:0000256" key="5">
    <source>
        <dbReference type="ARBA" id="ARBA00023136"/>
    </source>
</evidence>
<dbReference type="Gene3D" id="2.40.170.20">
    <property type="entry name" value="TonB-dependent receptor, beta-barrel domain"/>
    <property type="match status" value="1"/>
</dbReference>
<reference evidence="9 10" key="1">
    <citation type="submission" date="2020-12" db="EMBL/GenBank/DDBJ databases">
        <title>Bacterial novel species Pedobacter sp. SD-b isolated from soil.</title>
        <authorList>
            <person name="Jung H.-Y."/>
        </authorList>
    </citation>
    <scope>NUCLEOTIDE SEQUENCE [LARGE SCALE GENOMIC DNA]</scope>
    <source>
        <strain evidence="9 10">SD-b</strain>
    </source>
</reference>